<dbReference type="AlphaFoldDB" id="A0A6P4B6Z9"/>
<name>A0A6P4B6Z9_ZIZJJ</name>
<protein>
    <submittedName>
        <fullName evidence="4">Uncharacterized protein LOC107428433</fullName>
    </submittedName>
</protein>
<dbReference type="GeneID" id="107428433"/>
<evidence type="ECO:0000256" key="1">
    <source>
        <dbReference type="SAM" id="MobiDB-lite"/>
    </source>
</evidence>
<dbReference type="Proteomes" id="UP001652623">
    <property type="component" value="Chromosome 12"/>
</dbReference>
<evidence type="ECO:0000313" key="4">
    <source>
        <dbReference type="RefSeq" id="XP_015894450.1"/>
    </source>
</evidence>
<dbReference type="KEGG" id="zju:107428433"/>
<dbReference type="PROSITE" id="PS51257">
    <property type="entry name" value="PROKAR_LIPOPROTEIN"/>
    <property type="match status" value="1"/>
</dbReference>
<evidence type="ECO:0000313" key="3">
    <source>
        <dbReference type="Proteomes" id="UP001652623"/>
    </source>
</evidence>
<keyword evidence="3" id="KW-1185">Reference proteome</keyword>
<feature type="region of interest" description="Disordered" evidence="1">
    <location>
        <begin position="27"/>
        <end position="94"/>
    </location>
</feature>
<sequence length="116" mass="11473">MARQVLVVALVFFAIFSYACAETAKAPVPDGDENPAANAIPSMAPSSDDHIGNDDDGDNNTAAAANGPSSNDVVEGPIGGAGLDSLTPGASHSESSASSLQLSAFAGLAVAAGYFF</sequence>
<feature type="signal peptide" evidence="2">
    <location>
        <begin position="1"/>
        <end position="21"/>
    </location>
</feature>
<organism evidence="3 4">
    <name type="scientific">Ziziphus jujuba</name>
    <name type="common">Chinese jujube</name>
    <name type="synonym">Ziziphus sativa</name>
    <dbReference type="NCBI Taxonomy" id="326968"/>
    <lineage>
        <taxon>Eukaryota</taxon>
        <taxon>Viridiplantae</taxon>
        <taxon>Streptophyta</taxon>
        <taxon>Embryophyta</taxon>
        <taxon>Tracheophyta</taxon>
        <taxon>Spermatophyta</taxon>
        <taxon>Magnoliopsida</taxon>
        <taxon>eudicotyledons</taxon>
        <taxon>Gunneridae</taxon>
        <taxon>Pentapetalae</taxon>
        <taxon>rosids</taxon>
        <taxon>fabids</taxon>
        <taxon>Rosales</taxon>
        <taxon>Rhamnaceae</taxon>
        <taxon>Paliureae</taxon>
        <taxon>Ziziphus</taxon>
    </lineage>
</organism>
<feature type="chain" id="PRO_5027952741" evidence="2">
    <location>
        <begin position="22"/>
        <end position="116"/>
    </location>
</feature>
<accession>A0A6P4B6Z9</accession>
<dbReference type="InParanoid" id="A0A6P4B6Z9"/>
<dbReference type="RefSeq" id="XP_015894450.1">
    <property type="nucleotide sequence ID" value="XM_016038964.1"/>
</dbReference>
<gene>
    <name evidence="4" type="primary">LOC107428433</name>
</gene>
<evidence type="ECO:0000256" key="2">
    <source>
        <dbReference type="SAM" id="SignalP"/>
    </source>
</evidence>
<reference evidence="4" key="1">
    <citation type="submission" date="2025-08" db="UniProtKB">
        <authorList>
            <consortium name="RefSeq"/>
        </authorList>
    </citation>
    <scope>IDENTIFICATION</scope>
    <source>
        <tissue evidence="4">Seedling</tissue>
    </source>
</reference>
<proteinExistence type="predicted"/>
<keyword evidence="2" id="KW-0732">Signal</keyword>